<feature type="domain" description="KIB1-4 beta-propeller" evidence="1">
    <location>
        <begin position="2"/>
        <end position="228"/>
    </location>
</feature>
<dbReference type="EMBL" id="JAUJYN010000005">
    <property type="protein sequence ID" value="KAK1271767.1"/>
    <property type="molecule type" value="Genomic_DNA"/>
</dbReference>
<dbReference type="Proteomes" id="UP001179952">
    <property type="component" value="Unassembled WGS sequence"/>
</dbReference>
<reference evidence="2" key="2">
    <citation type="submission" date="2023-06" db="EMBL/GenBank/DDBJ databases">
        <authorList>
            <person name="Ma L."/>
            <person name="Liu K.-W."/>
            <person name="Li Z."/>
            <person name="Hsiao Y.-Y."/>
            <person name="Qi Y."/>
            <person name="Fu T."/>
            <person name="Tang G."/>
            <person name="Zhang D."/>
            <person name="Sun W.-H."/>
            <person name="Liu D.-K."/>
            <person name="Li Y."/>
            <person name="Chen G.-Z."/>
            <person name="Liu X.-D."/>
            <person name="Liao X.-Y."/>
            <person name="Jiang Y.-T."/>
            <person name="Yu X."/>
            <person name="Hao Y."/>
            <person name="Huang J."/>
            <person name="Zhao X.-W."/>
            <person name="Ke S."/>
            <person name="Chen Y.-Y."/>
            <person name="Wu W.-L."/>
            <person name="Hsu J.-L."/>
            <person name="Lin Y.-F."/>
            <person name="Huang M.-D."/>
            <person name="Li C.-Y."/>
            <person name="Huang L."/>
            <person name="Wang Z.-W."/>
            <person name="Zhao X."/>
            <person name="Zhong W.-Y."/>
            <person name="Peng D.-H."/>
            <person name="Ahmad S."/>
            <person name="Lan S."/>
            <person name="Zhang J.-S."/>
            <person name="Tsai W.-C."/>
            <person name="Van De Peer Y."/>
            <person name="Liu Z.-J."/>
        </authorList>
    </citation>
    <scope>NUCLEOTIDE SEQUENCE</scope>
    <source>
        <strain evidence="2">SCP</strain>
        <tissue evidence="2">Leaves</tissue>
    </source>
</reference>
<dbReference type="Pfam" id="PF03478">
    <property type="entry name" value="Beta-prop_KIB1-4"/>
    <property type="match status" value="1"/>
</dbReference>
<evidence type="ECO:0000313" key="3">
    <source>
        <dbReference type="Proteomes" id="UP001179952"/>
    </source>
</evidence>
<dbReference type="InterPro" id="IPR050942">
    <property type="entry name" value="F-box_BR-signaling"/>
</dbReference>
<proteinExistence type="predicted"/>
<organism evidence="2 3">
    <name type="scientific">Acorus gramineus</name>
    <name type="common">Dwarf sweet flag</name>
    <dbReference type="NCBI Taxonomy" id="55184"/>
    <lineage>
        <taxon>Eukaryota</taxon>
        <taxon>Viridiplantae</taxon>
        <taxon>Streptophyta</taxon>
        <taxon>Embryophyta</taxon>
        <taxon>Tracheophyta</taxon>
        <taxon>Spermatophyta</taxon>
        <taxon>Magnoliopsida</taxon>
        <taxon>Liliopsida</taxon>
        <taxon>Acoraceae</taxon>
        <taxon>Acorus</taxon>
    </lineage>
</organism>
<name>A0AAV9B5H0_ACOGR</name>
<comment type="caution">
    <text evidence="2">The sequence shown here is derived from an EMBL/GenBank/DDBJ whole genome shotgun (WGS) entry which is preliminary data.</text>
</comment>
<keyword evidence="3" id="KW-1185">Reference proteome</keyword>
<evidence type="ECO:0000259" key="1">
    <source>
        <dbReference type="Pfam" id="PF03478"/>
    </source>
</evidence>
<sequence>MVDNIPHLYPLNPFSGAVVHLPHLWANCSPVFDEYLFKVVWSAKPTDPNFVIVFLKRDAYSAVYCRTGDARWKLIHDSLELSDAIFYKEKLYVVDDEEGCVAAVDLLHQDVVEEIRMPELVAFARGSHLERMYLAAGPSGLLFIVRQMKRSRYCSQGRNVKLQTGGFKVFELDETTTKWNETKSLGDGMLFLGLNESMWLPSSNFKECKGNCIYFTDDSSYNIRRPILREDSGIFHLEDGRFGSFYGDSTKRLYPNPVWVVPHP</sequence>
<evidence type="ECO:0000313" key="2">
    <source>
        <dbReference type="EMBL" id="KAK1271767.1"/>
    </source>
</evidence>
<accession>A0AAV9B5H0</accession>
<reference evidence="2" key="1">
    <citation type="journal article" date="2023" name="Nat. Commun.">
        <title>Diploid and tetraploid genomes of Acorus and the evolution of monocots.</title>
        <authorList>
            <person name="Ma L."/>
            <person name="Liu K.W."/>
            <person name="Li Z."/>
            <person name="Hsiao Y.Y."/>
            <person name="Qi Y."/>
            <person name="Fu T."/>
            <person name="Tang G.D."/>
            <person name="Zhang D."/>
            <person name="Sun W.H."/>
            <person name="Liu D.K."/>
            <person name="Li Y."/>
            <person name="Chen G.Z."/>
            <person name="Liu X.D."/>
            <person name="Liao X.Y."/>
            <person name="Jiang Y.T."/>
            <person name="Yu X."/>
            <person name="Hao Y."/>
            <person name="Huang J."/>
            <person name="Zhao X.W."/>
            <person name="Ke S."/>
            <person name="Chen Y.Y."/>
            <person name="Wu W.L."/>
            <person name="Hsu J.L."/>
            <person name="Lin Y.F."/>
            <person name="Huang M.D."/>
            <person name="Li C.Y."/>
            <person name="Huang L."/>
            <person name="Wang Z.W."/>
            <person name="Zhao X."/>
            <person name="Zhong W.Y."/>
            <person name="Peng D.H."/>
            <person name="Ahmad S."/>
            <person name="Lan S."/>
            <person name="Zhang J.S."/>
            <person name="Tsai W.C."/>
            <person name="Van de Peer Y."/>
            <person name="Liu Z.J."/>
        </authorList>
    </citation>
    <scope>NUCLEOTIDE SEQUENCE</scope>
    <source>
        <strain evidence="2">SCP</strain>
    </source>
</reference>
<dbReference type="AlphaFoldDB" id="A0AAV9B5H0"/>
<protein>
    <recommendedName>
        <fullName evidence="1">KIB1-4 beta-propeller domain-containing protein</fullName>
    </recommendedName>
</protein>
<dbReference type="PANTHER" id="PTHR44259">
    <property type="entry name" value="OS07G0183000 PROTEIN-RELATED"/>
    <property type="match status" value="1"/>
</dbReference>
<dbReference type="InterPro" id="IPR005174">
    <property type="entry name" value="KIB1-4_b-propeller"/>
</dbReference>
<gene>
    <name evidence="2" type="ORF">QJS04_geneDACA006001</name>
</gene>